<dbReference type="PROSITE" id="PS51819">
    <property type="entry name" value="VOC"/>
    <property type="match status" value="1"/>
</dbReference>
<dbReference type="Gene3D" id="3.10.180.10">
    <property type="entry name" value="2,3-Dihydroxybiphenyl 1,2-Dioxygenase, domain 1"/>
    <property type="match status" value="1"/>
</dbReference>
<dbReference type="Proteomes" id="UP000613030">
    <property type="component" value="Unassembled WGS sequence"/>
</dbReference>
<dbReference type="SUPFAM" id="SSF54593">
    <property type="entry name" value="Glyoxalase/Bleomycin resistance protein/Dihydroxybiphenyl dioxygenase"/>
    <property type="match status" value="1"/>
</dbReference>
<name>A0ABS1KXE9_9BACT</name>
<dbReference type="InterPro" id="IPR029068">
    <property type="entry name" value="Glyas_Bleomycin-R_OHBP_Dase"/>
</dbReference>
<gene>
    <name evidence="2" type="ORF">JI741_23135</name>
</gene>
<dbReference type="InterPro" id="IPR004360">
    <property type="entry name" value="Glyas_Fos-R_dOase_dom"/>
</dbReference>
<organism evidence="2 3">
    <name type="scientific">Chryseolinea lacunae</name>
    <dbReference type="NCBI Taxonomy" id="2801331"/>
    <lineage>
        <taxon>Bacteria</taxon>
        <taxon>Pseudomonadati</taxon>
        <taxon>Bacteroidota</taxon>
        <taxon>Cytophagia</taxon>
        <taxon>Cytophagales</taxon>
        <taxon>Fulvivirgaceae</taxon>
        <taxon>Chryseolinea</taxon>
    </lineage>
</organism>
<dbReference type="InterPro" id="IPR037523">
    <property type="entry name" value="VOC_core"/>
</dbReference>
<proteinExistence type="predicted"/>
<comment type="caution">
    <text evidence="2">The sequence shown here is derived from an EMBL/GenBank/DDBJ whole genome shotgun (WGS) entry which is preliminary data.</text>
</comment>
<protein>
    <submittedName>
        <fullName evidence="2">VOC family protein</fullName>
    </submittedName>
</protein>
<evidence type="ECO:0000313" key="3">
    <source>
        <dbReference type="Proteomes" id="UP000613030"/>
    </source>
</evidence>
<keyword evidence="3" id="KW-1185">Reference proteome</keyword>
<dbReference type="EMBL" id="JAERRB010000009">
    <property type="protein sequence ID" value="MBL0744145.1"/>
    <property type="molecule type" value="Genomic_DNA"/>
</dbReference>
<evidence type="ECO:0000259" key="1">
    <source>
        <dbReference type="PROSITE" id="PS51819"/>
    </source>
</evidence>
<evidence type="ECO:0000313" key="2">
    <source>
        <dbReference type="EMBL" id="MBL0744145.1"/>
    </source>
</evidence>
<feature type="domain" description="VOC" evidence="1">
    <location>
        <begin position="2"/>
        <end position="123"/>
    </location>
</feature>
<reference evidence="2 3" key="1">
    <citation type="submission" date="2021-01" db="EMBL/GenBank/DDBJ databases">
        <title>Chryseolinea sp. Jin1 Genome sequencing and assembly.</title>
        <authorList>
            <person name="Kim I."/>
        </authorList>
    </citation>
    <scope>NUCLEOTIDE SEQUENCE [LARGE SCALE GENOMIC DNA]</scope>
    <source>
        <strain evidence="2 3">Jin1</strain>
    </source>
</reference>
<dbReference type="CDD" id="cd06587">
    <property type="entry name" value="VOC"/>
    <property type="match status" value="1"/>
</dbReference>
<sequence length="135" mass="15059">MNIVSIRIITADVKNLTTFYEQITGISAIQYTPDFAEVKMQSATLAIGSTNTLQFFGGGEVAASAQNRSAIIEFRVKDVDEDYQRLAKFIQPYLVQKPTIMPWGNKSLLFRDTDGNLVNFFTPVTPEAIKKFDGV</sequence>
<dbReference type="RefSeq" id="WP_202013788.1">
    <property type="nucleotide sequence ID" value="NZ_JAERRB010000009.1"/>
</dbReference>
<accession>A0ABS1KXE9</accession>
<dbReference type="Pfam" id="PF00903">
    <property type="entry name" value="Glyoxalase"/>
    <property type="match status" value="1"/>
</dbReference>